<proteinExistence type="predicted"/>
<keyword evidence="2" id="KW-0472">Membrane</keyword>
<dbReference type="InterPro" id="IPR010787">
    <property type="entry name" value="DUF1385"/>
</dbReference>
<protein>
    <submittedName>
        <fullName evidence="3">DUF1385 domain-containing protein</fullName>
    </submittedName>
</protein>
<evidence type="ECO:0000313" key="4">
    <source>
        <dbReference type="Proteomes" id="UP001199355"/>
    </source>
</evidence>
<dbReference type="Pfam" id="PF07136">
    <property type="entry name" value="DUF1385"/>
    <property type="match status" value="1"/>
</dbReference>
<feature type="compositionally biased region" description="Basic and acidic residues" evidence="1">
    <location>
        <begin position="120"/>
        <end position="130"/>
    </location>
</feature>
<feature type="transmembrane region" description="Helical" evidence="2">
    <location>
        <begin position="140"/>
        <end position="164"/>
    </location>
</feature>
<organism evidence="3 4">
    <name type="scientific">Gallintestinimicrobium propionicum</name>
    <dbReference type="NCBI Taxonomy" id="2981770"/>
    <lineage>
        <taxon>Bacteria</taxon>
        <taxon>Bacillati</taxon>
        <taxon>Bacillota</taxon>
        <taxon>Clostridia</taxon>
        <taxon>Lachnospirales</taxon>
        <taxon>Lachnospiraceae</taxon>
        <taxon>Gallintestinimicrobium</taxon>
    </lineage>
</organism>
<dbReference type="PANTHER" id="PTHR42867:SF1">
    <property type="entry name" value="MEMBRANE PROTEIN-RELATED"/>
    <property type="match status" value="1"/>
</dbReference>
<reference evidence="3 4" key="1">
    <citation type="submission" date="2021-10" db="EMBL/GenBank/DDBJ databases">
        <title>Anaerobic single-cell dispensing facilitates the cultivation of human gut bacteria.</title>
        <authorList>
            <person name="Afrizal A."/>
        </authorList>
    </citation>
    <scope>NUCLEOTIDE SEQUENCE [LARGE SCALE GENOMIC DNA]</scope>
    <source>
        <strain evidence="3 4">CLA-AA-H244</strain>
    </source>
</reference>
<dbReference type="RefSeq" id="WP_117960705.1">
    <property type="nucleotide sequence ID" value="NZ_JAJEQF010000024.1"/>
</dbReference>
<accession>A0AAE3AYI2</accession>
<feature type="region of interest" description="Disordered" evidence="1">
    <location>
        <begin position="93"/>
        <end position="130"/>
    </location>
</feature>
<evidence type="ECO:0000256" key="2">
    <source>
        <dbReference type="SAM" id="Phobius"/>
    </source>
</evidence>
<dbReference type="PANTHER" id="PTHR42867">
    <property type="entry name" value="MEMBRANE PROTEIN-RELATED"/>
    <property type="match status" value="1"/>
</dbReference>
<gene>
    <name evidence="3" type="ORF">LKD45_09835</name>
</gene>
<feature type="transmembrane region" description="Helical" evidence="2">
    <location>
        <begin position="241"/>
        <end position="260"/>
    </location>
</feature>
<keyword evidence="2" id="KW-1133">Transmembrane helix</keyword>
<dbReference type="EMBL" id="JAJEQF010000024">
    <property type="protein sequence ID" value="MCC2167990.1"/>
    <property type="molecule type" value="Genomic_DNA"/>
</dbReference>
<feature type="transmembrane region" description="Helical" evidence="2">
    <location>
        <begin position="176"/>
        <end position="200"/>
    </location>
</feature>
<feature type="transmembrane region" description="Helical" evidence="2">
    <location>
        <begin position="266"/>
        <end position="287"/>
    </location>
</feature>
<keyword evidence="4" id="KW-1185">Reference proteome</keyword>
<evidence type="ECO:0000313" key="3">
    <source>
        <dbReference type="EMBL" id="MCC2167990.1"/>
    </source>
</evidence>
<dbReference type="Proteomes" id="UP001199355">
    <property type="component" value="Unassembled WGS sequence"/>
</dbReference>
<dbReference type="AlphaFoldDB" id="A0AAE3AYI2"/>
<feature type="region of interest" description="Disordered" evidence="1">
    <location>
        <begin position="354"/>
        <end position="383"/>
    </location>
</feature>
<comment type="caution">
    <text evidence="3">The sequence shown here is derived from an EMBL/GenBank/DDBJ whole genome shotgun (WGS) entry which is preliminary data.</text>
</comment>
<sequence>MGKKRKKRCYCGIGGQAVLEGVMMKNQDSYAVAVRRPDGEIELKKEDYKGIWGDKKITKIPFLRGVFNFIDSLVLGMSTLTWSAQFFEEDEPEKNIADQKKKAKKPEQKETVSDAVTENVDGKADATDTKEKKSGAAESIAVGGTVALSILMAVAIFIVLPYFLSMLFSHYVLNESLLAIVEGVLRIVIFVAYVAGISAMKDIRRVYMYHGAEHKCINCIERGRELTVKNVRKSSRLHKRCGTSFLLFVMLVSIVLFLFIRVQNPLLRLGLRILLIPVIAGISYELIRLAGRSDNFLVRIISAPGMWLQRLTTKEPDDSMIEVAIASVEAVFDWKAYLKETFGYDVEDWEKQDAAAKAQEAEDAEAADGMEAGKATAEESREQ</sequence>
<feature type="compositionally biased region" description="Basic and acidic residues" evidence="1">
    <location>
        <begin position="93"/>
        <end position="112"/>
    </location>
</feature>
<keyword evidence="2" id="KW-0812">Transmembrane</keyword>
<name>A0AAE3AYI2_9FIRM</name>
<evidence type="ECO:0000256" key="1">
    <source>
        <dbReference type="SAM" id="MobiDB-lite"/>
    </source>
</evidence>